<name>A0ABD5F4Q4_ENTAV</name>
<dbReference type="Proteomes" id="UP001264335">
    <property type="component" value="Unassembled WGS sequence"/>
</dbReference>
<dbReference type="EMBL" id="JARPWY010000005">
    <property type="protein sequence ID" value="MDT2513254.1"/>
    <property type="molecule type" value="Genomic_DNA"/>
</dbReference>
<evidence type="ECO:0000313" key="1">
    <source>
        <dbReference type="EMBL" id="MDT2513254.1"/>
    </source>
</evidence>
<dbReference type="RefSeq" id="WP_311871528.1">
    <property type="nucleotide sequence ID" value="NZ_JARPVY010000004.1"/>
</dbReference>
<dbReference type="SUPFAM" id="SSF51161">
    <property type="entry name" value="Trimeric LpxA-like enzymes"/>
    <property type="match status" value="1"/>
</dbReference>
<evidence type="ECO:0000313" key="2">
    <source>
        <dbReference type="Proteomes" id="UP001264335"/>
    </source>
</evidence>
<protein>
    <submittedName>
        <fullName evidence="1">Uncharacterized protein</fullName>
    </submittedName>
</protein>
<organism evidence="1 2">
    <name type="scientific">Enterococcus avium</name>
    <name type="common">Streptococcus avium</name>
    <dbReference type="NCBI Taxonomy" id="33945"/>
    <lineage>
        <taxon>Bacteria</taxon>
        <taxon>Bacillati</taxon>
        <taxon>Bacillota</taxon>
        <taxon>Bacilli</taxon>
        <taxon>Lactobacillales</taxon>
        <taxon>Enterococcaceae</taxon>
        <taxon>Enterococcus</taxon>
    </lineage>
</organism>
<proteinExistence type="predicted"/>
<reference evidence="1 2" key="1">
    <citation type="submission" date="2023-03" db="EMBL/GenBank/DDBJ databases">
        <authorList>
            <person name="Shen W."/>
            <person name="Cai J."/>
        </authorList>
    </citation>
    <scope>NUCLEOTIDE SEQUENCE [LARGE SCALE GENOMIC DNA]</scope>
    <source>
        <strain evidence="1 2">Y2</strain>
    </source>
</reference>
<dbReference type="InterPro" id="IPR011004">
    <property type="entry name" value="Trimer_LpxA-like_sf"/>
</dbReference>
<comment type="caution">
    <text evidence="1">The sequence shown here is derived from an EMBL/GenBank/DDBJ whole genome shotgun (WGS) entry which is preliminary data.</text>
</comment>
<dbReference type="Gene3D" id="2.160.10.10">
    <property type="entry name" value="Hexapeptide repeat proteins"/>
    <property type="match status" value="1"/>
</dbReference>
<accession>A0ABD5F4Q4</accession>
<sequence>MVFRQEGLADNHYLTIGKDFYMESNCLYTVASFDKTLPKMGMYSYSASLFSENTSIGRYCSIASNVNMMTAQHPLDRFTISPITIPGEINGRSWDFDRKAQAGGFIQTPFDQHKSNETEVTIKNDV</sequence>
<gene>
    <name evidence="1" type="ORF">P7D79_03290</name>
</gene>
<dbReference type="AlphaFoldDB" id="A0ABD5F4Q4"/>